<keyword evidence="2" id="KW-1185">Reference proteome</keyword>
<evidence type="ECO:0000313" key="1">
    <source>
        <dbReference type="EMBL" id="GLS25678.1"/>
    </source>
</evidence>
<dbReference type="Proteomes" id="UP001156870">
    <property type="component" value="Unassembled WGS sequence"/>
</dbReference>
<reference evidence="1 2" key="1">
    <citation type="journal article" date="2014" name="Int. J. Syst. Evol. Microbiol.">
        <title>Complete genome sequence of Corynebacterium casei LMG S-19264T (=DSM 44701T), isolated from a smear-ripened cheese.</title>
        <authorList>
            <consortium name="US DOE Joint Genome Institute (JGI-PGF)"/>
            <person name="Walter F."/>
            <person name="Albersmeier A."/>
            <person name="Kalinowski J."/>
            <person name="Ruckert C."/>
        </authorList>
    </citation>
    <scope>NUCLEOTIDE SEQUENCE [LARGE SCALE GENOMIC DNA]</scope>
    <source>
        <strain evidence="1 2">NBRC 110095</strain>
    </source>
</reference>
<organism evidence="1 2">
    <name type="scientific">Marinibactrum halimedae</name>
    <dbReference type="NCBI Taxonomy" id="1444977"/>
    <lineage>
        <taxon>Bacteria</taxon>
        <taxon>Pseudomonadati</taxon>
        <taxon>Pseudomonadota</taxon>
        <taxon>Gammaproteobacteria</taxon>
        <taxon>Cellvibrionales</taxon>
        <taxon>Cellvibrionaceae</taxon>
        <taxon>Marinibactrum</taxon>
    </lineage>
</organism>
<protein>
    <recommendedName>
        <fullName evidence="3">Peptidase M61 catalytic domain-containing protein</fullName>
    </recommendedName>
</protein>
<evidence type="ECO:0000313" key="2">
    <source>
        <dbReference type="Proteomes" id="UP001156870"/>
    </source>
</evidence>
<dbReference type="RefSeq" id="WP_232594240.1">
    <property type="nucleotide sequence ID" value="NZ_BSPD01000033.1"/>
</dbReference>
<proteinExistence type="predicted"/>
<sequence>MVFVILIISNWVVASGVQGKSIYPVHYNVILLPEKDLAKVKISIEKSHLVKSITFRLDPDVFSHLEANGELTIKNNRAKWTLPKKNAELTLEAKLTHERDPGEFDALVTKDWAIFRGDDLIPPASVKAKKGAQSQAYLSFELPQHWPSVNTGWQRDEKAPLKDNQTLPPHFIIDDPERKFDRPTGWMIAGKVGTRASFLGKTRIDISAPMGESFHRMDALAFINIVWPHAKAAFSEENNIEFFGPDKLLILGAGDPMWRGGLSASNSFFMHADRPLVSENGTSTLVHELVHMLTRIKAKGNADWIVEGIAEFYAVELLYRAGAYGKDRRDIVYSKLKKWGKEAKTLNVKRSSGPVTAKAVVLLDKVDQEIRKKTDNQFSLDHVTRKLIEKRKITVDDLKKACHELVGEPCASLNNIP</sequence>
<gene>
    <name evidence="1" type="ORF">GCM10007877_13920</name>
</gene>
<dbReference type="AlphaFoldDB" id="A0AA37T5L5"/>
<evidence type="ECO:0008006" key="3">
    <source>
        <dbReference type="Google" id="ProtNLM"/>
    </source>
</evidence>
<name>A0AA37T5L5_9GAMM</name>
<dbReference type="EMBL" id="BSPD01000033">
    <property type="protein sequence ID" value="GLS25678.1"/>
    <property type="molecule type" value="Genomic_DNA"/>
</dbReference>
<accession>A0AA37T5L5</accession>
<comment type="caution">
    <text evidence="1">The sequence shown here is derived from an EMBL/GenBank/DDBJ whole genome shotgun (WGS) entry which is preliminary data.</text>
</comment>